<evidence type="ECO:0000256" key="4">
    <source>
        <dbReference type="ARBA" id="ARBA00023038"/>
    </source>
</evidence>
<accession>A0A6H5IAR4</accession>
<evidence type="ECO:0000313" key="8">
    <source>
        <dbReference type="Proteomes" id="UP000479190"/>
    </source>
</evidence>
<dbReference type="Pfam" id="PF00412">
    <property type="entry name" value="LIM"/>
    <property type="match status" value="2"/>
</dbReference>
<organism evidence="7 8">
    <name type="scientific">Trichogramma brassicae</name>
    <dbReference type="NCBI Taxonomy" id="86971"/>
    <lineage>
        <taxon>Eukaryota</taxon>
        <taxon>Metazoa</taxon>
        <taxon>Ecdysozoa</taxon>
        <taxon>Arthropoda</taxon>
        <taxon>Hexapoda</taxon>
        <taxon>Insecta</taxon>
        <taxon>Pterygota</taxon>
        <taxon>Neoptera</taxon>
        <taxon>Endopterygota</taxon>
        <taxon>Hymenoptera</taxon>
        <taxon>Apocrita</taxon>
        <taxon>Proctotrupomorpha</taxon>
        <taxon>Chalcidoidea</taxon>
        <taxon>Trichogrammatidae</taxon>
        <taxon>Trichogramma</taxon>
    </lineage>
</organism>
<dbReference type="SMART" id="SM00132">
    <property type="entry name" value="LIM"/>
    <property type="match status" value="2"/>
</dbReference>
<dbReference type="Proteomes" id="UP000479190">
    <property type="component" value="Unassembled WGS sequence"/>
</dbReference>
<gene>
    <name evidence="7" type="ORF">TBRA_LOCUS5742</name>
</gene>
<keyword evidence="1 5" id="KW-0479">Metal-binding</keyword>
<keyword evidence="4 5" id="KW-0440">LIM domain</keyword>
<dbReference type="PANTHER" id="PTHR45787">
    <property type="entry name" value="LD11652P"/>
    <property type="match status" value="1"/>
</dbReference>
<dbReference type="GO" id="GO:0045944">
    <property type="term" value="P:positive regulation of transcription by RNA polymerase II"/>
    <property type="evidence" value="ECO:0007669"/>
    <property type="project" value="TreeGrafter"/>
</dbReference>
<dbReference type="InterPro" id="IPR050945">
    <property type="entry name" value="LMO_RBTN_TF"/>
</dbReference>
<feature type="domain" description="LIM zinc-binding" evidence="6">
    <location>
        <begin position="35"/>
        <end position="96"/>
    </location>
</feature>
<reference evidence="7 8" key="1">
    <citation type="submission" date="2020-02" db="EMBL/GenBank/DDBJ databases">
        <authorList>
            <person name="Ferguson B K."/>
        </authorList>
    </citation>
    <scope>NUCLEOTIDE SEQUENCE [LARGE SCALE GENOMIC DNA]</scope>
</reference>
<dbReference type="GO" id="GO:0046872">
    <property type="term" value="F:metal ion binding"/>
    <property type="evidence" value="ECO:0007669"/>
    <property type="project" value="UniProtKB-KW"/>
</dbReference>
<evidence type="ECO:0000313" key="7">
    <source>
        <dbReference type="EMBL" id="CAB0033844.1"/>
    </source>
</evidence>
<dbReference type="OrthoDB" id="6352355at2759"/>
<dbReference type="GO" id="GO:0140297">
    <property type="term" value="F:DNA-binding transcription factor binding"/>
    <property type="evidence" value="ECO:0007669"/>
    <property type="project" value="TreeGrafter"/>
</dbReference>
<feature type="non-terminal residue" evidence="7">
    <location>
        <position position="417"/>
    </location>
</feature>
<dbReference type="SUPFAM" id="SSF57716">
    <property type="entry name" value="Glucocorticoid receptor-like (DNA-binding domain)"/>
    <property type="match status" value="2"/>
</dbReference>
<name>A0A6H5IAR4_9HYME</name>
<dbReference type="GO" id="GO:0003713">
    <property type="term" value="F:transcription coactivator activity"/>
    <property type="evidence" value="ECO:0007669"/>
    <property type="project" value="TreeGrafter"/>
</dbReference>
<proteinExistence type="predicted"/>
<evidence type="ECO:0000259" key="6">
    <source>
        <dbReference type="PROSITE" id="PS50023"/>
    </source>
</evidence>
<keyword evidence="2" id="KW-0677">Repeat</keyword>
<keyword evidence="3 5" id="KW-0862">Zinc</keyword>
<protein>
    <recommendedName>
        <fullName evidence="6">LIM zinc-binding domain-containing protein</fullName>
    </recommendedName>
</protein>
<keyword evidence="8" id="KW-1185">Reference proteome</keyword>
<dbReference type="EMBL" id="CADCXV010000727">
    <property type="protein sequence ID" value="CAB0033844.1"/>
    <property type="molecule type" value="Genomic_DNA"/>
</dbReference>
<dbReference type="AlphaFoldDB" id="A0A6H5IAR4"/>
<evidence type="ECO:0000256" key="1">
    <source>
        <dbReference type="ARBA" id="ARBA00022723"/>
    </source>
</evidence>
<dbReference type="PROSITE" id="PS50023">
    <property type="entry name" value="LIM_DOMAIN_2"/>
    <property type="match status" value="2"/>
</dbReference>
<evidence type="ECO:0000256" key="5">
    <source>
        <dbReference type="PROSITE-ProRule" id="PRU00125"/>
    </source>
</evidence>
<sequence length="417" mass="46583">MYVSRKVCQSSNFPENAGNLSSAREDFLDESLDPDDSRSCITLANAYLLRALDMYWHEDCLKCGCCDCRLGEVGSTCYTKANLILCKRDYLRLFGNTGHCAACSKVIPAFEMVMRARTNVYHLECFACQQCNHSRSRFIYGMRKFSNYRFDDVYRTHAAWFNDFPIDNADDDDDEAFNSKTTRGTKNGHAHGGTVGDRTYLIYIIARSAMQQTRATSSRGLLTRAGHCRVRRMTATHTTYIYIRTHAHNVEGPLANPIICLPKLYTISSGVTRAPARPASSIGQQLRRPAARAYLCRVNNAVSSFTRIQTRSYLISLKLDLGAKLLITMISIDAEKRPLDLLPTCLSRVCVPNAGERIVAIAGAAAAVVDAGGTSGVYKLRRPSRGYEIEIKNDPFLEQEISFTFGHGERIKTESRA</sequence>
<dbReference type="Gene3D" id="2.10.110.10">
    <property type="entry name" value="Cysteine Rich Protein"/>
    <property type="match status" value="2"/>
</dbReference>
<dbReference type="PANTHER" id="PTHR45787:SF1">
    <property type="entry name" value="LIM ZINC-BINDING DOMAIN-CONTAINING PROTEIN"/>
    <property type="match status" value="1"/>
</dbReference>
<dbReference type="GO" id="GO:0005634">
    <property type="term" value="C:nucleus"/>
    <property type="evidence" value="ECO:0007669"/>
    <property type="project" value="TreeGrafter"/>
</dbReference>
<evidence type="ECO:0000256" key="2">
    <source>
        <dbReference type="ARBA" id="ARBA00022737"/>
    </source>
</evidence>
<feature type="domain" description="LIM zinc-binding" evidence="6">
    <location>
        <begin position="98"/>
        <end position="159"/>
    </location>
</feature>
<evidence type="ECO:0000256" key="3">
    <source>
        <dbReference type="ARBA" id="ARBA00022833"/>
    </source>
</evidence>
<dbReference type="InterPro" id="IPR001781">
    <property type="entry name" value="Znf_LIM"/>
</dbReference>